<evidence type="ECO:0000259" key="4">
    <source>
        <dbReference type="PROSITE" id="PS50893"/>
    </source>
</evidence>
<dbReference type="InterPro" id="IPR003439">
    <property type="entry name" value="ABC_transporter-like_ATP-bd"/>
</dbReference>
<dbReference type="SUPFAM" id="SSF52540">
    <property type="entry name" value="P-loop containing nucleoside triphosphate hydrolases"/>
    <property type="match status" value="1"/>
</dbReference>
<evidence type="ECO:0000256" key="1">
    <source>
        <dbReference type="ARBA" id="ARBA00022448"/>
    </source>
</evidence>
<dbReference type="InterPro" id="IPR051782">
    <property type="entry name" value="ABC_Transporter_VariousFunc"/>
</dbReference>
<dbReference type="OrthoDB" id="2353216at2"/>
<dbReference type="RefSeq" id="WP_002772736.1">
    <property type="nucleotide sequence ID" value="NZ_JQDG01000019.1"/>
</dbReference>
<keyword evidence="2" id="KW-0547">Nucleotide-binding</keyword>
<dbReference type="CDD" id="cd03230">
    <property type="entry name" value="ABC_DR_subfamily_A"/>
    <property type="match status" value="1"/>
</dbReference>
<dbReference type="PANTHER" id="PTHR42939:SF1">
    <property type="entry name" value="ABC TRANSPORTER ATP-BINDING PROTEIN ALBC-RELATED"/>
    <property type="match status" value="1"/>
</dbReference>
<keyword evidence="3 5" id="KW-0067">ATP-binding</keyword>
<proteinExistence type="predicted"/>
<organism evidence="5 6">
    <name type="scientific">Leptonema illini</name>
    <dbReference type="NCBI Taxonomy" id="183"/>
    <lineage>
        <taxon>Bacteria</taxon>
        <taxon>Pseudomonadati</taxon>
        <taxon>Spirochaetota</taxon>
        <taxon>Spirochaetia</taxon>
        <taxon>Leptospirales</taxon>
        <taxon>Leptospiraceae</taxon>
        <taxon>Leptonema</taxon>
    </lineage>
</organism>
<sequence>MESFLSLKNISKTYRKKARPALHDVSIDMQKGQVVALLGPNGSGKTTLIKILMGLVRPDEGSVLLVDGRPVPFDIPARIPTGYMPQNPAFPDNLRVSEIVEYLMGFSKSDPVYFDDLMKRMDLHAFYDRRFRELSGGMKQKLSVFQAFLYERRILILDEPSAGLDPFHATSLKRLIRERRDAGSLVLITSHVLSEIEELADMMILLIDGTVHVQQSPAEFVNARNARNLEEALSGIREYA</sequence>
<dbReference type="EMBL" id="WBUI01000003">
    <property type="protein sequence ID" value="KAB2934366.1"/>
    <property type="molecule type" value="Genomic_DNA"/>
</dbReference>
<dbReference type="GO" id="GO:0016887">
    <property type="term" value="F:ATP hydrolysis activity"/>
    <property type="evidence" value="ECO:0007669"/>
    <property type="project" value="InterPro"/>
</dbReference>
<evidence type="ECO:0000256" key="2">
    <source>
        <dbReference type="ARBA" id="ARBA00022741"/>
    </source>
</evidence>
<dbReference type="AlphaFoldDB" id="A0A833H419"/>
<dbReference type="Proteomes" id="UP000460298">
    <property type="component" value="Unassembled WGS sequence"/>
</dbReference>
<dbReference type="PANTHER" id="PTHR42939">
    <property type="entry name" value="ABC TRANSPORTER ATP-BINDING PROTEIN ALBC-RELATED"/>
    <property type="match status" value="1"/>
</dbReference>
<keyword evidence="1" id="KW-0813">Transport</keyword>
<dbReference type="Pfam" id="PF00005">
    <property type="entry name" value="ABC_tran"/>
    <property type="match status" value="1"/>
</dbReference>
<dbReference type="InterPro" id="IPR027417">
    <property type="entry name" value="P-loop_NTPase"/>
</dbReference>
<dbReference type="InterPro" id="IPR003593">
    <property type="entry name" value="AAA+_ATPase"/>
</dbReference>
<reference evidence="5 6" key="1">
    <citation type="submission" date="2019-10" db="EMBL/GenBank/DDBJ databases">
        <title>Extracellular Electron Transfer in a Candidatus Methanoperedens spp. Enrichment Culture.</title>
        <authorList>
            <person name="Berger S."/>
            <person name="Rangel Shaw D."/>
            <person name="Berben T."/>
            <person name="In 'T Zandt M."/>
            <person name="Frank J."/>
            <person name="Reimann J."/>
            <person name="Jetten M.S.M."/>
            <person name="Welte C.U."/>
        </authorList>
    </citation>
    <scope>NUCLEOTIDE SEQUENCE [LARGE SCALE GENOMIC DNA]</scope>
    <source>
        <strain evidence="5">SB12</strain>
    </source>
</reference>
<evidence type="ECO:0000256" key="3">
    <source>
        <dbReference type="ARBA" id="ARBA00022840"/>
    </source>
</evidence>
<comment type="caution">
    <text evidence="5">The sequence shown here is derived from an EMBL/GenBank/DDBJ whole genome shotgun (WGS) entry which is preliminary data.</text>
</comment>
<evidence type="ECO:0000313" key="6">
    <source>
        <dbReference type="Proteomes" id="UP000460298"/>
    </source>
</evidence>
<dbReference type="SMART" id="SM00382">
    <property type="entry name" value="AAA"/>
    <property type="match status" value="1"/>
</dbReference>
<name>A0A833H419_9LEPT</name>
<dbReference type="PROSITE" id="PS50893">
    <property type="entry name" value="ABC_TRANSPORTER_2"/>
    <property type="match status" value="1"/>
</dbReference>
<accession>A0A833H419</accession>
<protein>
    <submittedName>
        <fullName evidence="5">ABC transporter ATP-binding protein</fullName>
    </submittedName>
</protein>
<dbReference type="GO" id="GO:0005524">
    <property type="term" value="F:ATP binding"/>
    <property type="evidence" value="ECO:0007669"/>
    <property type="project" value="UniProtKB-KW"/>
</dbReference>
<dbReference type="Gene3D" id="3.40.50.300">
    <property type="entry name" value="P-loop containing nucleotide triphosphate hydrolases"/>
    <property type="match status" value="1"/>
</dbReference>
<evidence type="ECO:0000313" key="5">
    <source>
        <dbReference type="EMBL" id="KAB2934366.1"/>
    </source>
</evidence>
<gene>
    <name evidence="5" type="ORF">F9K24_04895</name>
</gene>
<feature type="domain" description="ABC transporter" evidence="4">
    <location>
        <begin position="5"/>
        <end position="233"/>
    </location>
</feature>